<name>A0A1Y1VLX2_9FUNG</name>
<reference evidence="1 2" key="2">
    <citation type="submission" date="2016-08" db="EMBL/GenBank/DDBJ databases">
        <title>Pervasive Adenine N6-methylation of Active Genes in Fungi.</title>
        <authorList>
            <consortium name="DOE Joint Genome Institute"/>
            <person name="Mondo S.J."/>
            <person name="Dannebaum R.O."/>
            <person name="Kuo R.C."/>
            <person name="Labutti K."/>
            <person name="Haridas S."/>
            <person name="Kuo A."/>
            <person name="Salamov A."/>
            <person name="Ahrendt S.R."/>
            <person name="Lipzen A."/>
            <person name="Sullivan W."/>
            <person name="Andreopoulos W.B."/>
            <person name="Clum A."/>
            <person name="Lindquist E."/>
            <person name="Daum C."/>
            <person name="Ramamoorthy G.K."/>
            <person name="Gryganskyi A."/>
            <person name="Culley D."/>
            <person name="Magnuson J.K."/>
            <person name="James T.Y."/>
            <person name="O'Malley M.A."/>
            <person name="Stajich J.E."/>
            <person name="Spatafora J.W."/>
            <person name="Visel A."/>
            <person name="Grigoriev I.V."/>
        </authorList>
    </citation>
    <scope>NUCLEOTIDE SEQUENCE [LARGE SCALE GENOMIC DNA]</scope>
    <source>
        <strain evidence="2">finn</strain>
    </source>
</reference>
<dbReference type="AlphaFoldDB" id="A0A1Y1VLX2"/>
<organism evidence="1 2">
    <name type="scientific">Piromyces finnis</name>
    <dbReference type="NCBI Taxonomy" id="1754191"/>
    <lineage>
        <taxon>Eukaryota</taxon>
        <taxon>Fungi</taxon>
        <taxon>Fungi incertae sedis</taxon>
        <taxon>Chytridiomycota</taxon>
        <taxon>Chytridiomycota incertae sedis</taxon>
        <taxon>Neocallimastigomycetes</taxon>
        <taxon>Neocallimastigales</taxon>
        <taxon>Neocallimastigaceae</taxon>
        <taxon>Piromyces</taxon>
    </lineage>
</organism>
<comment type="caution">
    <text evidence="1">The sequence shown here is derived from an EMBL/GenBank/DDBJ whole genome shotgun (WGS) entry which is preliminary data.</text>
</comment>
<dbReference type="OrthoDB" id="10419933at2759"/>
<accession>A0A1Y1VLX2</accession>
<reference evidence="1 2" key="1">
    <citation type="submission" date="2016-08" db="EMBL/GenBank/DDBJ databases">
        <title>Genomes of anaerobic fungi encode conserved fungal cellulosomes for biomass hydrolysis.</title>
        <authorList>
            <consortium name="DOE Joint Genome Institute"/>
            <person name="Haitjema C.H."/>
            <person name="Gilmore S.P."/>
            <person name="Henske J.K."/>
            <person name="Solomon K.V."/>
            <person name="De Groot R."/>
            <person name="Kuo A."/>
            <person name="Mondo S.J."/>
            <person name="Salamov A.A."/>
            <person name="Labutti K."/>
            <person name="Zhao Z."/>
            <person name="Chiniquy J."/>
            <person name="Barry K."/>
            <person name="Brewer H.M."/>
            <person name="Purvine S.O."/>
            <person name="Wright A.T."/>
            <person name="Boxma B."/>
            <person name="Van Alen T."/>
            <person name="Hackstein J.H."/>
            <person name="Baker S.E."/>
            <person name="Grigoriev I.V."/>
            <person name="O'Malley M.A."/>
        </authorList>
    </citation>
    <scope>NUCLEOTIDE SEQUENCE [LARGE SCALE GENOMIC DNA]</scope>
    <source>
        <strain evidence="2">finn</strain>
    </source>
</reference>
<dbReference type="Proteomes" id="UP000193719">
    <property type="component" value="Unassembled WGS sequence"/>
</dbReference>
<proteinExistence type="predicted"/>
<gene>
    <name evidence="1" type="ORF">BCR36DRAFT_366331</name>
</gene>
<sequence>MDVNIQDLNIELLEEICTKKKDYQFVFDNLSTLVKSLKALNQLLMHFETAEDCIYNLPQIEEILSNLIINKIVLLNQEAVTCIIHCIFEFSKFFKDKSKSDFILSNVKLSNTQLWCIQRIRTLMISTEFPRTKYIKQLEESIKTLNYSSTDFYEEIINEQLSILKSFVEFNKNENSNIDIINDILDVCVYMLDQTSIILPLVEEIIKAR</sequence>
<dbReference type="EMBL" id="MCFH01000003">
    <property type="protein sequence ID" value="ORX59145.1"/>
    <property type="molecule type" value="Genomic_DNA"/>
</dbReference>
<keyword evidence="2" id="KW-1185">Reference proteome</keyword>
<evidence type="ECO:0000313" key="1">
    <source>
        <dbReference type="EMBL" id="ORX59145.1"/>
    </source>
</evidence>
<protein>
    <submittedName>
        <fullName evidence="1">Uncharacterized protein</fullName>
    </submittedName>
</protein>
<evidence type="ECO:0000313" key="2">
    <source>
        <dbReference type="Proteomes" id="UP000193719"/>
    </source>
</evidence>